<name>A0A919CG73_9ACTN</name>
<dbReference type="GO" id="GO:0003677">
    <property type="term" value="F:DNA binding"/>
    <property type="evidence" value="ECO:0007669"/>
    <property type="project" value="UniProtKB-KW"/>
</dbReference>
<evidence type="ECO:0000259" key="7">
    <source>
        <dbReference type="PROSITE" id="PS50110"/>
    </source>
</evidence>
<dbReference type="SMART" id="SM00448">
    <property type="entry name" value="REC"/>
    <property type="match status" value="1"/>
</dbReference>
<dbReference type="PROSITE" id="PS50043">
    <property type="entry name" value="HTH_LUXR_2"/>
    <property type="match status" value="1"/>
</dbReference>
<dbReference type="InterPro" id="IPR000792">
    <property type="entry name" value="Tscrpt_reg_LuxR_C"/>
</dbReference>
<sequence length="249" mass="26785">MHRSRGESVPPGRAIRHNHGVSVSVLLVDDQPLVRAGLRMILESASDMSVVGEASDPREASRETRSLIPDVVLMDLMDGPNGTRAIHGVLEGVRPLGHGVRVLALGSHALESHLHGALRAGASGFLSKDTPPEDLVSAVRVVAEGGAVLPPLLLHRLLDEFVPMLPSDQPQGRRPQDPLSGREREVLRLLARGWSNAEIAAHLFVGATTVKSHVGSILTKLGLRDRVQAVIHAYETGLVRPGERHANHR</sequence>
<evidence type="ECO:0000256" key="2">
    <source>
        <dbReference type="ARBA" id="ARBA00023015"/>
    </source>
</evidence>
<dbReference type="InterPro" id="IPR058245">
    <property type="entry name" value="NreC/VraR/RcsB-like_REC"/>
</dbReference>
<dbReference type="PROSITE" id="PS50110">
    <property type="entry name" value="RESPONSE_REGULATORY"/>
    <property type="match status" value="1"/>
</dbReference>
<accession>A0A919CG73</accession>
<organism evidence="8 9">
    <name type="scientific">Nocardiopsis kunsanensis</name>
    <dbReference type="NCBI Taxonomy" id="141693"/>
    <lineage>
        <taxon>Bacteria</taxon>
        <taxon>Bacillati</taxon>
        <taxon>Actinomycetota</taxon>
        <taxon>Actinomycetes</taxon>
        <taxon>Streptosporangiales</taxon>
        <taxon>Nocardiopsidaceae</taxon>
        <taxon>Nocardiopsis</taxon>
    </lineage>
</organism>
<dbReference type="Gene3D" id="3.40.50.2300">
    <property type="match status" value="1"/>
</dbReference>
<dbReference type="GO" id="GO:0000160">
    <property type="term" value="P:phosphorelay signal transduction system"/>
    <property type="evidence" value="ECO:0007669"/>
    <property type="project" value="InterPro"/>
</dbReference>
<dbReference type="PANTHER" id="PTHR43214">
    <property type="entry name" value="TWO-COMPONENT RESPONSE REGULATOR"/>
    <property type="match status" value="1"/>
</dbReference>
<dbReference type="CDD" id="cd17535">
    <property type="entry name" value="REC_NarL-like"/>
    <property type="match status" value="1"/>
</dbReference>
<reference evidence="8 9" key="1">
    <citation type="journal article" date="2014" name="Int. J. Syst. Evol. Microbiol.">
        <title>Complete genome sequence of Corynebacterium casei LMG S-19264T (=DSM 44701T), isolated from a smear-ripened cheese.</title>
        <authorList>
            <consortium name="US DOE Joint Genome Institute (JGI-PGF)"/>
            <person name="Walter F."/>
            <person name="Albersmeier A."/>
            <person name="Kalinowski J."/>
            <person name="Ruckert C."/>
        </authorList>
    </citation>
    <scope>NUCLEOTIDE SEQUENCE [LARGE SCALE GENOMIC DNA]</scope>
    <source>
        <strain evidence="8 9">KCTC 19473</strain>
    </source>
</reference>
<dbReference type="PANTHER" id="PTHR43214:SF24">
    <property type="entry name" value="TRANSCRIPTIONAL REGULATORY PROTEIN NARL-RELATED"/>
    <property type="match status" value="1"/>
</dbReference>
<dbReference type="AlphaFoldDB" id="A0A919CG73"/>
<gene>
    <name evidence="8" type="ORF">GCM10007147_12620</name>
</gene>
<dbReference type="SUPFAM" id="SSF52172">
    <property type="entry name" value="CheY-like"/>
    <property type="match status" value="1"/>
</dbReference>
<feature type="modified residue" description="4-aspartylphosphate" evidence="5">
    <location>
        <position position="75"/>
    </location>
</feature>
<dbReference type="Pfam" id="PF00072">
    <property type="entry name" value="Response_reg"/>
    <property type="match status" value="1"/>
</dbReference>
<dbReference type="PROSITE" id="PS00622">
    <property type="entry name" value="HTH_LUXR_1"/>
    <property type="match status" value="1"/>
</dbReference>
<comment type="caution">
    <text evidence="8">The sequence shown here is derived from an EMBL/GenBank/DDBJ whole genome shotgun (WGS) entry which is preliminary data.</text>
</comment>
<dbReference type="Pfam" id="PF00196">
    <property type="entry name" value="GerE"/>
    <property type="match status" value="1"/>
</dbReference>
<evidence type="ECO:0000256" key="4">
    <source>
        <dbReference type="ARBA" id="ARBA00023163"/>
    </source>
</evidence>
<dbReference type="Proteomes" id="UP000654947">
    <property type="component" value="Unassembled WGS sequence"/>
</dbReference>
<keyword evidence="1 5" id="KW-0597">Phosphoprotein</keyword>
<keyword evidence="3 8" id="KW-0238">DNA-binding</keyword>
<dbReference type="PRINTS" id="PR00038">
    <property type="entry name" value="HTHLUXR"/>
</dbReference>
<proteinExistence type="predicted"/>
<evidence type="ECO:0000256" key="5">
    <source>
        <dbReference type="PROSITE-ProRule" id="PRU00169"/>
    </source>
</evidence>
<feature type="domain" description="Response regulatory" evidence="7">
    <location>
        <begin position="24"/>
        <end position="143"/>
    </location>
</feature>
<dbReference type="InterPro" id="IPR016032">
    <property type="entry name" value="Sig_transdc_resp-reg_C-effctor"/>
</dbReference>
<evidence type="ECO:0000313" key="8">
    <source>
        <dbReference type="EMBL" id="GHD20405.1"/>
    </source>
</evidence>
<dbReference type="InterPro" id="IPR001789">
    <property type="entry name" value="Sig_transdc_resp-reg_receiver"/>
</dbReference>
<dbReference type="SUPFAM" id="SSF46894">
    <property type="entry name" value="C-terminal effector domain of the bipartite response regulators"/>
    <property type="match status" value="1"/>
</dbReference>
<dbReference type="SMART" id="SM00421">
    <property type="entry name" value="HTH_LUXR"/>
    <property type="match status" value="1"/>
</dbReference>
<feature type="domain" description="HTH luxR-type" evidence="6">
    <location>
        <begin position="172"/>
        <end position="237"/>
    </location>
</feature>
<keyword evidence="9" id="KW-1185">Reference proteome</keyword>
<dbReference type="CDD" id="cd06170">
    <property type="entry name" value="LuxR_C_like"/>
    <property type="match status" value="1"/>
</dbReference>
<dbReference type="InterPro" id="IPR011006">
    <property type="entry name" value="CheY-like_superfamily"/>
</dbReference>
<evidence type="ECO:0000259" key="6">
    <source>
        <dbReference type="PROSITE" id="PS50043"/>
    </source>
</evidence>
<evidence type="ECO:0000313" key="9">
    <source>
        <dbReference type="Proteomes" id="UP000654947"/>
    </source>
</evidence>
<keyword evidence="4" id="KW-0804">Transcription</keyword>
<dbReference type="InterPro" id="IPR039420">
    <property type="entry name" value="WalR-like"/>
</dbReference>
<evidence type="ECO:0000256" key="1">
    <source>
        <dbReference type="ARBA" id="ARBA00022553"/>
    </source>
</evidence>
<evidence type="ECO:0000256" key="3">
    <source>
        <dbReference type="ARBA" id="ARBA00023125"/>
    </source>
</evidence>
<protein>
    <submittedName>
        <fullName evidence="8">DNA-binding response regulator</fullName>
    </submittedName>
</protein>
<dbReference type="EMBL" id="BMXL01000004">
    <property type="protein sequence ID" value="GHD20405.1"/>
    <property type="molecule type" value="Genomic_DNA"/>
</dbReference>
<dbReference type="GO" id="GO:0006355">
    <property type="term" value="P:regulation of DNA-templated transcription"/>
    <property type="evidence" value="ECO:0007669"/>
    <property type="project" value="InterPro"/>
</dbReference>
<keyword evidence="2" id="KW-0805">Transcription regulation</keyword>